<name>A0A8C5ZNQ6_MARMA</name>
<evidence type="ECO:0000313" key="17">
    <source>
        <dbReference type="Proteomes" id="UP000694407"/>
    </source>
</evidence>
<dbReference type="SMART" id="SM00190">
    <property type="entry name" value="IL4_13"/>
    <property type="match status" value="1"/>
</dbReference>
<dbReference type="GO" id="GO:0048260">
    <property type="term" value="P:positive regulation of receptor-mediated endocytosis"/>
    <property type="evidence" value="ECO:0007669"/>
    <property type="project" value="UniProtKB-ARBA"/>
</dbReference>
<evidence type="ECO:0000256" key="6">
    <source>
        <dbReference type="ARBA" id="ARBA00022729"/>
    </source>
</evidence>
<dbReference type="SUPFAM" id="SSF47266">
    <property type="entry name" value="4-helical cytokines"/>
    <property type="match status" value="1"/>
</dbReference>
<feature type="chain" id="PRO_5044151273" description="Interleukin-4" evidence="15">
    <location>
        <begin position="25"/>
        <end position="148"/>
    </location>
</feature>
<evidence type="ECO:0000313" key="16">
    <source>
        <dbReference type="Ensembl" id="ENSMMMP00000017952.1"/>
    </source>
</evidence>
<evidence type="ECO:0000256" key="13">
    <source>
        <dbReference type="PIRNR" id="PIRNR001941"/>
    </source>
</evidence>
<dbReference type="GO" id="GO:0050776">
    <property type="term" value="P:regulation of immune response"/>
    <property type="evidence" value="ECO:0007669"/>
    <property type="project" value="TreeGrafter"/>
</dbReference>
<evidence type="ECO:0000256" key="4">
    <source>
        <dbReference type="ARBA" id="ARBA00022514"/>
    </source>
</evidence>
<dbReference type="PANTHER" id="PTHR47401">
    <property type="entry name" value="INTERLEUKIN-4"/>
    <property type="match status" value="1"/>
</dbReference>
<dbReference type="RefSeq" id="XP_048639446.1">
    <property type="nucleotide sequence ID" value="XM_048783489.1"/>
</dbReference>
<dbReference type="GO" id="GO:0005125">
    <property type="term" value="F:cytokine activity"/>
    <property type="evidence" value="ECO:0007669"/>
    <property type="project" value="UniProtKB-KW"/>
</dbReference>
<dbReference type="FunFam" id="1.20.1250.10:FF:000014">
    <property type="entry name" value="Interleukin-4"/>
    <property type="match status" value="1"/>
</dbReference>
<dbReference type="GO" id="GO:0005615">
    <property type="term" value="C:extracellular space"/>
    <property type="evidence" value="ECO:0007669"/>
    <property type="project" value="UniProtKB-UniRule"/>
</dbReference>
<evidence type="ECO:0000256" key="7">
    <source>
        <dbReference type="ARBA" id="ARBA00022936"/>
    </source>
</evidence>
<keyword evidence="10" id="KW-0325">Glycoprotein</keyword>
<dbReference type="InterPro" id="IPR002354">
    <property type="entry name" value="IL-4"/>
</dbReference>
<evidence type="ECO:0000256" key="12">
    <source>
        <dbReference type="ARBA" id="ARBA00031287"/>
    </source>
</evidence>
<dbReference type="Pfam" id="PF00727">
    <property type="entry name" value="IL4"/>
    <property type="match status" value="1"/>
</dbReference>
<dbReference type="GeneTree" id="ENSGT00390000013108"/>
<keyword evidence="9 14" id="KW-1015">Disulfide bond</keyword>
<dbReference type="GO" id="GO:0006955">
    <property type="term" value="P:immune response"/>
    <property type="evidence" value="ECO:0007669"/>
    <property type="project" value="InterPro"/>
</dbReference>
<keyword evidence="8 13" id="KW-0339">Growth factor</keyword>
<comment type="function">
    <text evidence="13">Participates in at least several B-cell activation processes as well as of other cell types. It is a costimulator of DNA-synthesis. It induces the expression of class II MHC molecules on resting B-cells. It enhances both secretion and cell surface expression of IgE and IgG1. It also regulates the expression of the low affinity Fc receptor for IgE (CD23) on both lymphocytes and monocytes.</text>
</comment>
<dbReference type="AlphaFoldDB" id="A0A8C5ZNQ6"/>
<dbReference type="InterPro" id="IPR001325">
    <property type="entry name" value="IL-4/IL-13"/>
</dbReference>
<keyword evidence="6 15" id="KW-0732">Signal</keyword>
<dbReference type="GO" id="GO:0050728">
    <property type="term" value="P:negative regulation of inflammatory response"/>
    <property type="evidence" value="ECO:0007669"/>
    <property type="project" value="TreeGrafter"/>
</dbReference>
<evidence type="ECO:0000256" key="9">
    <source>
        <dbReference type="ARBA" id="ARBA00023157"/>
    </source>
</evidence>
<dbReference type="OrthoDB" id="9528087at2759"/>
<dbReference type="PANTHER" id="PTHR47401:SF1">
    <property type="entry name" value="INTERLEUKIN-4"/>
    <property type="match status" value="1"/>
</dbReference>
<dbReference type="GO" id="GO:0002690">
    <property type="term" value="P:positive regulation of leukocyte chemotaxis"/>
    <property type="evidence" value="ECO:0007669"/>
    <property type="project" value="UniProtKB-ARBA"/>
</dbReference>
<feature type="signal peptide" evidence="15">
    <location>
        <begin position="1"/>
        <end position="24"/>
    </location>
</feature>
<comment type="similarity">
    <text evidence="2 13">Belongs to the IL-4/IL-13 family.</text>
</comment>
<reference evidence="16" key="1">
    <citation type="submission" date="2025-08" db="UniProtKB">
        <authorList>
            <consortium name="Ensembl"/>
        </authorList>
    </citation>
    <scope>IDENTIFICATION</scope>
</reference>
<dbReference type="GeneID" id="107148001"/>
<dbReference type="GO" id="GO:0045893">
    <property type="term" value="P:positive regulation of DNA-templated transcription"/>
    <property type="evidence" value="ECO:0007669"/>
    <property type="project" value="TreeGrafter"/>
</dbReference>
<evidence type="ECO:0000256" key="2">
    <source>
        <dbReference type="ARBA" id="ARBA00009855"/>
    </source>
</evidence>
<evidence type="ECO:0000256" key="8">
    <source>
        <dbReference type="ARBA" id="ARBA00023030"/>
    </source>
</evidence>
<evidence type="ECO:0000256" key="3">
    <source>
        <dbReference type="ARBA" id="ARBA00019467"/>
    </source>
</evidence>
<dbReference type="GO" id="GO:0042113">
    <property type="term" value="P:B cell activation"/>
    <property type="evidence" value="ECO:0007669"/>
    <property type="project" value="UniProtKB-UniRule"/>
</dbReference>
<keyword evidence="5 13" id="KW-0964">Secreted</keyword>
<dbReference type="Ensembl" id="ENSMMMT00000020414.1">
    <property type="protein sequence ID" value="ENSMMMP00000017952.1"/>
    <property type="gene ID" value="ENSMMMG00000015914.1"/>
</dbReference>
<organism evidence="16 17">
    <name type="scientific">Marmota marmota marmota</name>
    <name type="common">Alpine marmot</name>
    <dbReference type="NCBI Taxonomy" id="9994"/>
    <lineage>
        <taxon>Eukaryota</taxon>
        <taxon>Metazoa</taxon>
        <taxon>Chordata</taxon>
        <taxon>Craniata</taxon>
        <taxon>Vertebrata</taxon>
        <taxon>Euteleostomi</taxon>
        <taxon>Mammalia</taxon>
        <taxon>Eutheria</taxon>
        <taxon>Euarchontoglires</taxon>
        <taxon>Glires</taxon>
        <taxon>Rodentia</taxon>
        <taxon>Sciuromorpha</taxon>
        <taxon>Sciuridae</taxon>
        <taxon>Xerinae</taxon>
        <taxon>Marmotini</taxon>
        <taxon>Marmota</taxon>
    </lineage>
</organism>
<gene>
    <name evidence="16" type="primary">Il4</name>
</gene>
<evidence type="ECO:0000256" key="1">
    <source>
        <dbReference type="ARBA" id="ARBA00004613"/>
    </source>
</evidence>
<dbReference type="GO" id="GO:0035771">
    <property type="term" value="P:interleukin-4-mediated signaling pathway"/>
    <property type="evidence" value="ECO:0007669"/>
    <property type="project" value="TreeGrafter"/>
</dbReference>
<feature type="disulfide bond" evidence="14">
    <location>
        <begin position="46"/>
        <end position="86"/>
    </location>
</feature>
<dbReference type="GO" id="GO:0008083">
    <property type="term" value="F:growth factor activity"/>
    <property type="evidence" value="ECO:0007669"/>
    <property type="project" value="UniProtKB-KW"/>
</dbReference>
<proteinExistence type="inferred from homology"/>
<dbReference type="PIRSF" id="PIRSF001941">
    <property type="entry name" value="Interleukin_4"/>
    <property type="match status" value="1"/>
</dbReference>
<dbReference type="GO" id="GO:0005136">
    <property type="term" value="F:interleukin-4 receptor binding"/>
    <property type="evidence" value="ECO:0007669"/>
    <property type="project" value="InterPro"/>
</dbReference>
<evidence type="ECO:0000256" key="11">
    <source>
        <dbReference type="ARBA" id="ARBA00030247"/>
    </source>
</evidence>
<dbReference type="InterPro" id="IPR009079">
    <property type="entry name" value="4_helix_cytokine-like_core"/>
</dbReference>
<feature type="disulfide bond" evidence="14">
    <location>
        <begin position="68"/>
        <end position="115"/>
    </location>
</feature>
<evidence type="ECO:0000256" key="10">
    <source>
        <dbReference type="ARBA" id="ARBA00023180"/>
    </source>
</evidence>
<keyword evidence="4 13" id="KW-0202">Cytokine</keyword>
<dbReference type="Proteomes" id="UP000694407">
    <property type="component" value="Unplaced"/>
</dbReference>
<sequence length="148" mass="16685">MGLTPLLIATLFCLLVCPGNFTHGCNVTLEEIIKTLNTLSGKKTTCMEVMVADVFAVPKNTTEKEILCTATTVLRQTYQDHPVSRCLNKNGKLDILKLLRGLYRNLRSMAQLHNCPVSESKQRTLKNFLESLKNTMQKKYSQCGRSKF</sequence>
<evidence type="ECO:0000256" key="5">
    <source>
        <dbReference type="ARBA" id="ARBA00022525"/>
    </source>
</evidence>
<dbReference type="GO" id="GO:0002695">
    <property type="term" value="P:negative regulation of leukocyte activation"/>
    <property type="evidence" value="ECO:0007669"/>
    <property type="project" value="UniProtKB-ARBA"/>
</dbReference>
<dbReference type="Gene3D" id="1.20.1250.10">
    <property type="match status" value="1"/>
</dbReference>
<comment type="subcellular location">
    <subcellularLocation>
        <location evidence="1 13">Secreted</location>
    </subcellularLocation>
</comment>
<dbReference type="GO" id="GO:1900223">
    <property type="term" value="P:positive regulation of amyloid-beta clearance"/>
    <property type="evidence" value="ECO:0007669"/>
    <property type="project" value="UniProtKB-ARBA"/>
</dbReference>
<evidence type="ECO:0000256" key="14">
    <source>
        <dbReference type="PIRSR" id="PIRSR001941-1"/>
    </source>
</evidence>
<dbReference type="PRINTS" id="PR00431">
    <property type="entry name" value="INTERLEUKIN4"/>
</dbReference>
<accession>A0A8C5ZNQ6</accession>
<protein>
    <recommendedName>
        <fullName evidence="3 13">Interleukin-4</fullName>
        <shortName evidence="13">IL-4</shortName>
    </recommendedName>
    <alternativeName>
        <fullName evidence="12 13">B-cell stimulatory factor 1</fullName>
    </alternativeName>
    <alternativeName>
        <fullName evidence="11 13">Lymphocyte stimulatory factor 1</fullName>
    </alternativeName>
</protein>
<dbReference type="GO" id="GO:0010628">
    <property type="term" value="P:positive regulation of gene expression"/>
    <property type="evidence" value="ECO:0007669"/>
    <property type="project" value="UniProtKB-ARBA"/>
</dbReference>
<evidence type="ECO:0000256" key="15">
    <source>
        <dbReference type="SAM" id="SignalP"/>
    </source>
</evidence>
<reference evidence="16" key="2">
    <citation type="submission" date="2025-09" db="UniProtKB">
        <authorList>
            <consortium name="Ensembl"/>
        </authorList>
    </citation>
    <scope>IDENTIFICATION</scope>
</reference>
<keyword evidence="17" id="KW-1185">Reference proteome</keyword>
<keyword evidence="7 13" id="KW-0075">B-cell activation</keyword>